<dbReference type="AlphaFoldDB" id="A0A8S2ALH7"/>
<accession>A0A8S2ALH7</accession>
<evidence type="ECO:0000256" key="3">
    <source>
        <dbReference type="ARBA" id="ARBA00023054"/>
    </source>
</evidence>
<feature type="domain" description="G protein gamma" evidence="8">
    <location>
        <begin position="30"/>
        <end position="104"/>
    </location>
</feature>
<evidence type="ECO:0000256" key="2">
    <source>
        <dbReference type="ARBA" id="ARBA00022475"/>
    </source>
</evidence>
<dbReference type="PANTHER" id="PTHR35129:SF1">
    <property type="entry name" value="GUANINE NUCLEOTIDE-BINDING PROTEIN SUBUNIT GAMMA 1"/>
    <property type="match status" value="1"/>
</dbReference>
<keyword evidence="2" id="KW-1003">Cell membrane</keyword>
<dbReference type="GO" id="GO:0005886">
    <property type="term" value="C:plasma membrane"/>
    <property type="evidence" value="ECO:0007669"/>
    <property type="project" value="UniProtKB-SubCell"/>
</dbReference>
<dbReference type="PANTHER" id="PTHR35129">
    <property type="entry name" value="GUANINE NUCLEOTIDE-BINDING PROTEIN SUBUNIT GAMMA 1"/>
    <property type="match status" value="1"/>
</dbReference>
<dbReference type="Pfam" id="PF00631">
    <property type="entry name" value="G-gamma"/>
    <property type="match status" value="1"/>
</dbReference>
<sequence length="104" mass="11464">MRIGDSQEETAVYEQEEPVSLGGGGKHRILAELARVEQEVVFLEKELEEVENTAIVSTVCEELLCVIEKGPDPLLPLTNGPLNLGWDRWFEGPNGGEGCRCLIL</sequence>
<evidence type="ECO:0000313" key="10">
    <source>
        <dbReference type="Proteomes" id="UP000682877"/>
    </source>
</evidence>
<name>A0A8S2ALH7_ARAAE</name>
<gene>
    <name evidence="9" type="ORF">AARE701A_LOCUS14134</name>
</gene>
<dbReference type="SMART" id="SM01224">
    <property type="entry name" value="G_gamma"/>
    <property type="match status" value="1"/>
</dbReference>
<feature type="coiled-coil region" evidence="6">
    <location>
        <begin position="26"/>
        <end position="53"/>
    </location>
</feature>
<evidence type="ECO:0000256" key="5">
    <source>
        <dbReference type="ARBA" id="ARBA00023224"/>
    </source>
</evidence>
<dbReference type="InterPro" id="IPR015898">
    <property type="entry name" value="G-protein_gamma-like_dom"/>
</dbReference>
<keyword evidence="5" id="KW-0807">Transducer</keyword>
<evidence type="ECO:0000256" key="4">
    <source>
        <dbReference type="ARBA" id="ARBA00023136"/>
    </source>
</evidence>
<evidence type="ECO:0000256" key="6">
    <source>
        <dbReference type="SAM" id="Coils"/>
    </source>
</evidence>
<dbReference type="Proteomes" id="UP000682877">
    <property type="component" value="Chromosome 5"/>
</dbReference>
<comment type="subcellular location">
    <subcellularLocation>
        <location evidence="1">Cell membrane</location>
    </subcellularLocation>
</comment>
<proteinExistence type="predicted"/>
<protein>
    <recommendedName>
        <fullName evidence="8">G protein gamma domain-containing protein</fullName>
    </recommendedName>
</protein>
<evidence type="ECO:0000256" key="7">
    <source>
        <dbReference type="SAM" id="MobiDB-lite"/>
    </source>
</evidence>
<keyword evidence="10" id="KW-1185">Reference proteome</keyword>
<keyword evidence="3 6" id="KW-0175">Coiled coil</keyword>
<feature type="region of interest" description="Disordered" evidence="7">
    <location>
        <begin position="1"/>
        <end position="24"/>
    </location>
</feature>
<evidence type="ECO:0000313" key="9">
    <source>
        <dbReference type="EMBL" id="CAE6082078.1"/>
    </source>
</evidence>
<organism evidence="9 10">
    <name type="scientific">Arabidopsis arenosa</name>
    <name type="common">Sand rock-cress</name>
    <name type="synonym">Cardaminopsis arenosa</name>
    <dbReference type="NCBI Taxonomy" id="38785"/>
    <lineage>
        <taxon>Eukaryota</taxon>
        <taxon>Viridiplantae</taxon>
        <taxon>Streptophyta</taxon>
        <taxon>Embryophyta</taxon>
        <taxon>Tracheophyta</taxon>
        <taxon>Spermatophyta</taxon>
        <taxon>Magnoliopsida</taxon>
        <taxon>eudicotyledons</taxon>
        <taxon>Gunneridae</taxon>
        <taxon>Pentapetalae</taxon>
        <taxon>rosids</taxon>
        <taxon>malvids</taxon>
        <taxon>Brassicales</taxon>
        <taxon>Brassicaceae</taxon>
        <taxon>Camelineae</taxon>
        <taxon>Arabidopsis</taxon>
    </lineage>
</organism>
<dbReference type="InterPro" id="IPR045878">
    <property type="entry name" value="GG1/2"/>
</dbReference>
<evidence type="ECO:0000256" key="1">
    <source>
        <dbReference type="ARBA" id="ARBA00004236"/>
    </source>
</evidence>
<dbReference type="GO" id="GO:0007186">
    <property type="term" value="P:G protein-coupled receptor signaling pathway"/>
    <property type="evidence" value="ECO:0007669"/>
    <property type="project" value="InterPro"/>
</dbReference>
<keyword evidence="4" id="KW-0472">Membrane</keyword>
<reference evidence="9" key="1">
    <citation type="submission" date="2021-01" db="EMBL/GenBank/DDBJ databases">
        <authorList>
            <person name="Bezrukov I."/>
        </authorList>
    </citation>
    <scope>NUCLEOTIDE SEQUENCE</scope>
</reference>
<evidence type="ECO:0000259" key="8">
    <source>
        <dbReference type="SMART" id="SM01224"/>
    </source>
</evidence>
<dbReference type="EMBL" id="LR999455">
    <property type="protein sequence ID" value="CAE6082078.1"/>
    <property type="molecule type" value="Genomic_DNA"/>
</dbReference>